<accession>A0A518CKC4</accession>
<feature type="chain" id="PRO_5022005028" evidence="2">
    <location>
        <begin position="30"/>
        <end position="505"/>
    </location>
</feature>
<dbReference type="InterPro" id="IPR018946">
    <property type="entry name" value="PhoD-like_MPP"/>
</dbReference>
<dbReference type="Gene3D" id="3.60.21.70">
    <property type="entry name" value="PhoD-like phosphatase"/>
    <property type="match status" value="1"/>
</dbReference>
<dbReference type="KEGG" id="plon:Pla110_13800"/>
<feature type="region of interest" description="Disordered" evidence="1">
    <location>
        <begin position="441"/>
        <end position="476"/>
    </location>
</feature>
<evidence type="ECO:0000313" key="5">
    <source>
        <dbReference type="Proteomes" id="UP000317178"/>
    </source>
</evidence>
<protein>
    <submittedName>
        <fullName evidence="4">PhoD-like phosphatase</fullName>
    </submittedName>
</protein>
<reference evidence="4 5" key="1">
    <citation type="submission" date="2019-02" db="EMBL/GenBank/DDBJ databases">
        <title>Deep-cultivation of Planctomycetes and their phenomic and genomic characterization uncovers novel biology.</title>
        <authorList>
            <person name="Wiegand S."/>
            <person name="Jogler M."/>
            <person name="Boedeker C."/>
            <person name="Pinto D."/>
            <person name="Vollmers J."/>
            <person name="Rivas-Marin E."/>
            <person name="Kohn T."/>
            <person name="Peeters S.H."/>
            <person name="Heuer A."/>
            <person name="Rast P."/>
            <person name="Oberbeckmann S."/>
            <person name="Bunk B."/>
            <person name="Jeske O."/>
            <person name="Meyerdierks A."/>
            <person name="Storesund J.E."/>
            <person name="Kallscheuer N."/>
            <person name="Luecker S."/>
            <person name="Lage O.M."/>
            <person name="Pohl T."/>
            <person name="Merkel B.J."/>
            <person name="Hornburger P."/>
            <person name="Mueller R.-W."/>
            <person name="Bruemmer F."/>
            <person name="Labrenz M."/>
            <person name="Spormann A.M."/>
            <person name="Op den Camp H."/>
            <person name="Overmann J."/>
            <person name="Amann R."/>
            <person name="Jetten M.S.M."/>
            <person name="Mascher T."/>
            <person name="Medema M.H."/>
            <person name="Devos D.P."/>
            <person name="Kaster A.-K."/>
            <person name="Ovreas L."/>
            <person name="Rohde M."/>
            <person name="Galperin M.Y."/>
            <person name="Jogler C."/>
        </authorList>
    </citation>
    <scope>NUCLEOTIDE SEQUENCE [LARGE SCALE GENOMIC DNA]</scope>
    <source>
        <strain evidence="4 5">Pla110</strain>
    </source>
</reference>
<dbReference type="RefSeq" id="WP_197440551.1">
    <property type="nucleotide sequence ID" value="NZ_CP036281.1"/>
</dbReference>
<dbReference type="Proteomes" id="UP000317178">
    <property type="component" value="Chromosome"/>
</dbReference>
<evidence type="ECO:0000256" key="2">
    <source>
        <dbReference type="SAM" id="SignalP"/>
    </source>
</evidence>
<evidence type="ECO:0000256" key="1">
    <source>
        <dbReference type="SAM" id="MobiDB-lite"/>
    </source>
</evidence>
<feature type="signal peptide" evidence="2">
    <location>
        <begin position="1"/>
        <end position="29"/>
    </location>
</feature>
<dbReference type="SUPFAM" id="SSF56300">
    <property type="entry name" value="Metallo-dependent phosphatases"/>
    <property type="match status" value="1"/>
</dbReference>
<name>A0A518CKC4_9PLAN</name>
<feature type="domain" description="PhoD-like phosphatase metallophosphatase" evidence="3">
    <location>
        <begin position="198"/>
        <end position="422"/>
    </location>
</feature>
<dbReference type="InterPro" id="IPR052900">
    <property type="entry name" value="Phospholipid_Metab_Enz"/>
</dbReference>
<dbReference type="PANTHER" id="PTHR43606:SF1">
    <property type="entry name" value="PHOD-LIKE PHOSPHATASE METALLOPHOSPHATASE DOMAIN-CONTAINING PROTEIN"/>
    <property type="match status" value="1"/>
</dbReference>
<proteinExistence type="predicted"/>
<evidence type="ECO:0000313" key="4">
    <source>
        <dbReference type="EMBL" id="QDU79667.1"/>
    </source>
</evidence>
<keyword evidence="5" id="KW-1185">Reference proteome</keyword>
<dbReference type="InterPro" id="IPR029052">
    <property type="entry name" value="Metallo-depent_PP-like"/>
</dbReference>
<evidence type="ECO:0000259" key="3">
    <source>
        <dbReference type="Pfam" id="PF09423"/>
    </source>
</evidence>
<dbReference type="InterPro" id="IPR038607">
    <property type="entry name" value="PhoD-like_sf"/>
</dbReference>
<gene>
    <name evidence="4" type="ORF">Pla110_13800</name>
</gene>
<dbReference type="AlphaFoldDB" id="A0A518CKC4"/>
<sequence precursor="true">MLNRLAKITSITSFFLLCSLGMSSLPVRADSPLEKASTLHAGMGIMVGEVDSNSALVQLRLTETDELVDGDLPGAEGFVRFLLFNQNEPDRILQTSRVIKANADHDFITRVRFKELDAGTGYIIQAEYAELEKPFQKGPQTEFLTLPGAKLAEEVSFVVVTGMNYAKFHGKTNLRLNEGKTATKIQGPAYSGADKDLGFPALASILDAQPLFFVGTGDNVYYDHPKEPRARTFAEMRQKWHEQFVQPRFRDLFAKVPTYWEVDDHDYRDNDCDNSGDQKPTAAQGLRMMLEQLPYAEINAEKPSTYRTFRVSKDLQIWLVENRLFRSPNKMPDGPEKTIWGDEQKSWLKRTLKASDASFKILISPTPMVGPDDAYKTDNHANSNGFQHERDEFFQWVKSEKLDQQGFYIVCGDRHWQYHSIFPNGIEEISCGALVDANSRIGKSPGDPKSTDPEAKIKQPYTQSEPSGGYLLVRSQPATTANGPKLTFEWRDEHGEVLHEDVNER</sequence>
<dbReference type="Pfam" id="PF09423">
    <property type="entry name" value="PhoD"/>
    <property type="match status" value="1"/>
</dbReference>
<organism evidence="4 5">
    <name type="scientific">Polystyrenella longa</name>
    <dbReference type="NCBI Taxonomy" id="2528007"/>
    <lineage>
        <taxon>Bacteria</taxon>
        <taxon>Pseudomonadati</taxon>
        <taxon>Planctomycetota</taxon>
        <taxon>Planctomycetia</taxon>
        <taxon>Planctomycetales</taxon>
        <taxon>Planctomycetaceae</taxon>
        <taxon>Polystyrenella</taxon>
    </lineage>
</organism>
<keyword evidence="2" id="KW-0732">Signal</keyword>
<dbReference type="EMBL" id="CP036281">
    <property type="protein sequence ID" value="QDU79667.1"/>
    <property type="molecule type" value="Genomic_DNA"/>
</dbReference>
<dbReference type="PANTHER" id="PTHR43606">
    <property type="entry name" value="PHOSPHATASE, PUTATIVE (AFU_ORTHOLOGUE AFUA_6G08710)-RELATED"/>
    <property type="match status" value="1"/>
</dbReference>